<dbReference type="KEGG" id="pste:PSTEL_19240"/>
<feature type="transmembrane region" description="Helical" evidence="1">
    <location>
        <begin position="222"/>
        <end position="244"/>
    </location>
</feature>
<keyword evidence="1" id="KW-0472">Membrane</keyword>
<keyword evidence="1" id="KW-1133">Transmembrane helix</keyword>
<dbReference type="Pfam" id="PF12730">
    <property type="entry name" value="ABC2_membrane_4"/>
    <property type="match status" value="1"/>
</dbReference>
<evidence type="ECO:0008006" key="4">
    <source>
        <dbReference type="Google" id="ProtNLM"/>
    </source>
</evidence>
<dbReference type="RefSeq" id="WP_038697576.1">
    <property type="nucleotide sequence ID" value="NZ_CP009286.1"/>
</dbReference>
<organism evidence="2 3">
    <name type="scientific">Paenibacillus stellifer</name>
    <dbReference type="NCBI Taxonomy" id="169760"/>
    <lineage>
        <taxon>Bacteria</taxon>
        <taxon>Bacillati</taxon>
        <taxon>Bacillota</taxon>
        <taxon>Bacilli</taxon>
        <taxon>Bacillales</taxon>
        <taxon>Paenibacillaceae</taxon>
        <taxon>Paenibacillus</taxon>
    </lineage>
</organism>
<evidence type="ECO:0000313" key="3">
    <source>
        <dbReference type="Proteomes" id="UP000029507"/>
    </source>
</evidence>
<gene>
    <name evidence="2" type="ORF">PSTEL_19240</name>
</gene>
<evidence type="ECO:0000313" key="2">
    <source>
        <dbReference type="EMBL" id="AIQ64930.1"/>
    </source>
</evidence>
<dbReference type="EMBL" id="CP009286">
    <property type="protein sequence ID" value="AIQ64930.1"/>
    <property type="molecule type" value="Genomic_DNA"/>
</dbReference>
<feature type="transmembrane region" description="Helical" evidence="1">
    <location>
        <begin position="100"/>
        <end position="126"/>
    </location>
</feature>
<evidence type="ECO:0000256" key="1">
    <source>
        <dbReference type="SAM" id="Phobius"/>
    </source>
</evidence>
<dbReference type="Proteomes" id="UP000029507">
    <property type="component" value="Chromosome"/>
</dbReference>
<keyword evidence="3" id="KW-1185">Reference proteome</keyword>
<reference evidence="2 3" key="1">
    <citation type="submission" date="2014-08" db="EMBL/GenBank/DDBJ databases">
        <title>Comparative genomics of the Paenibacillus odorifer group.</title>
        <authorList>
            <person name="den Bakker H.C."/>
            <person name="Tsai Y.-C."/>
            <person name="Martin N."/>
            <person name="Korlach J."/>
            <person name="Wiedmann M."/>
        </authorList>
    </citation>
    <scope>NUCLEOTIDE SEQUENCE [LARGE SCALE GENOMIC DNA]</scope>
    <source>
        <strain evidence="2 3">DSM 14472</strain>
    </source>
</reference>
<keyword evidence="1" id="KW-0812">Transmembrane</keyword>
<feature type="transmembrane region" description="Helical" evidence="1">
    <location>
        <begin position="21"/>
        <end position="42"/>
    </location>
</feature>
<dbReference type="OrthoDB" id="1711106at2"/>
<dbReference type="AlphaFoldDB" id="A0A089LXU6"/>
<sequence length="249" mass="27216">MDGLSAGLRNELQLMLYRKKTMVFLAVTLLIPLLLAALFRALHPVLGLAAVSSSYPVQMLEIYTLFLIPLFMLLEIADLFPQEISSRTLKLALLRPITRFGAYMAKFLALGISVGILLILLGTVSALCNLGLGMADTGGLPFFNLIKAYSAAFLSMVALAALFVCVAQFFRSAAGFMVFSILIYAGVKAVPYFVKGFSYFSIASYTDWYVLWLSHSASAARLATGSVFLLSGMVLFLALGFLLFDRREV</sequence>
<dbReference type="HOGENOM" id="CLU_097912_0_0_9"/>
<feature type="transmembrane region" description="Helical" evidence="1">
    <location>
        <begin position="146"/>
        <end position="170"/>
    </location>
</feature>
<dbReference type="STRING" id="169760.PSTEL_19240"/>
<accession>A0A089LXU6</accession>
<feature type="transmembrane region" description="Helical" evidence="1">
    <location>
        <begin position="62"/>
        <end position="80"/>
    </location>
</feature>
<name>A0A089LXU6_9BACL</name>
<protein>
    <recommendedName>
        <fullName evidence="4">ABC transporter permease</fullName>
    </recommendedName>
</protein>
<proteinExistence type="predicted"/>
<feature type="transmembrane region" description="Helical" evidence="1">
    <location>
        <begin position="182"/>
        <end position="202"/>
    </location>
</feature>